<evidence type="ECO:0000313" key="1">
    <source>
        <dbReference type="EMBL" id="CAK98839.1"/>
    </source>
</evidence>
<dbReference type="EMBL" id="AM285305">
    <property type="protein sequence ID" value="CAK98839.1"/>
    <property type="molecule type" value="Genomic_DNA"/>
</dbReference>
<protein>
    <submittedName>
        <fullName evidence="1">Uncharacterized protein</fullName>
    </submittedName>
</protein>
<name>Q14NU0_SPICI</name>
<sequence length="114" mass="13218">MLETIINFPLNIEPDSVKVILNFIDVEKLGKLAYINPEGLKAVRLNFKFDVSIKFKKLETVVPFLIQYTITNDIDKMQKILKAVVEQISNSIIKFFNEKLINMKISKVFMIILI</sequence>
<proteinExistence type="predicted"/>
<accession>Q14NU0</accession>
<dbReference type="AlphaFoldDB" id="Q14NU0"/>
<gene>
    <name evidence="1" type="ORF">SPICI04_047</name>
</gene>
<reference evidence="1" key="1">
    <citation type="journal article" date="2010" name="Appl. Environ. Microbiol.">
        <title>Partial chromosome sequence of Spiroplasma citri reveals extensive viral invasion and important gene decay.</title>
        <authorList>
            <person name="Carle P."/>
            <person name="Saillard C."/>
            <person name="Carrere N."/>
            <person name="Carrere S."/>
            <person name="Duret S."/>
            <person name="Eveillard S."/>
            <person name="Gaurivaud P."/>
            <person name="Gourgues G."/>
            <person name="Gouzy J."/>
            <person name="Salar P."/>
            <person name="Verdin E."/>
            <person name="Breton M."/>
            <person name="Blanchard A."/>
            <person name="Laigret F."/>
            <person name="Bove J.M."/>
            <person name="Renaudin J."/>
            <person name="Foissac X."/>
        </authorList>
    </citation>
    <scope>NUCLEOTIDE SEQUENCE</scope>
    <source>
        <strain evidence="1">GII3-3X</strain>
    </source>
</reference>
<organism evidence="1">
    <name type="scientific">Spiroplasma citri</name>
    <dbReference type="NCBI Taxonomy" id="2133"/>
    <lineage>
        <taxon>Bacteria</taxon>
        <taxon>Bacillati</taxon>
        <taxon>Mycoplasmatota</taxon>
        <taxon>Mollicutes</taxon>
        <taxon>Entomoplasmatales</taxon>
        <taxon>Spiroplasmataceae</taxon>
        <taxon>Spiroplasma</taxon>
    </lineage>
</organism>